<evidence type="ECO:0000256" key="7">
    <source>
        <dbReference type="ARBA" id="ARBA00022840"/>
    </source>
</evidence>
<reference evidence="23" key="1">
    <citation type="journal article" date="2019" name="Int. J. Syst. Evol. Microbiol.">
        <title>The Global Catalogue of Microorganisms (GCM) 10K type strain sequencing project: providing services to taxonomists for standard genome sequencing and annotation.</title>
        <authorList>
            <consortium name="The Broad Institute Genomics Platform"/>
            <consortium name="The Broad Institute Genome Sequencing Center for Infectious Disease"/>
            <person name="Wu L."/>
            <person name="Ma J."/>
        </authorList>
    </citation>
    <scope>NUCLEOTIDE SEQUENCE [LARGE SCALE GENOMIC DNA]</scope>
    <source>
        <strain evidence="23">CGMCC 4.7427</strain>
    </source>
</reference>
<dbReference type="InterPro" id="IPR000631">
    <property type="entry name" value="CARKD"/>
</dbReference>
<feature type="binding site" evidence="18">
    <location>
        <position position="89"/>
    </location>
    <ligand>
        <name>K(+)</name>
        <dbReference type="ChEBI" id="CHEBI:29103"/>
    </ligand>
</feature>
<evidence type="ECO:0000256" key="6">
    <source>
        <dbReference type="ARBA" id="ARBA00022741"/>
    </source>
</evidence>
<dbReference type="NCBIfam" id="TIGR00196">
    <property type="entry name" value="yjeF_cterm"/>
    <property type="match status" value="1"/>
</dbReference>
<dbReference type="RefSeq" id="WP_380034092.1">
    <property type="nucleotide sequence ID" value="NZ_JBHSHB010000016.1"/>
</dbReference>
<dbReference type="PIRSF" id="PIRSF017184">
    <property type="entry name" value="Nnr"/>
    <property type="match status" value="1"/>
</dbReference>
<dbReference type="Gene3D" id="3.40.50.10260">
    <property type="entry name" value="YjeF N-terminal domain"/>
    <property type="match status" value="1"/>
</dbReference>
<feature type="binding site" evidence="18">
    <location>
        <begin position="161"/>
        <end position="167"/>
    </location>
    <ligand>
        <name>(6S)-NADPHX</name>
        <dbReference type="ChEBI" id="CHEBI:64076"/>
    </ligand>
</feature>
<keyword evidence="12 17" id="KW-0456">Lyase</keyword>
<dbReference type="InterPro" id="IPR029056">
    <property type="entry name" value="Ribokinase-like"/>
</dbReference>
<dbReference type="InterPro" id="IPR004443">
    <property type="entry name" value="YjeF_N_dom"/>
</dbReference>
<dbReference type="EMBL" id="JBHSHB010000016">
    <property type="protein sequence ID" value="MFC4690787.1"/>
    <property type="molecule type" value="Genomic_DNA"/>
</dbReference>
<proteinExistence type="inferred from homology"/>
<comment type="similarity">
    <text evidence="3 19">In the N-terminal section; belongs to the NnrE/AIBP family.</text>
</comment>
<comment type="caution">
    <text evidence="18">Lacks conserved residue(s) required for the propagation of feature annotation.</text>
</comment>
<comment type="cofactor">
    <cofactor evidence="17">
        <name>Mg(2+)</name>
        <dbReference type="ChEBI" id="CHEBI:18420"/>
    </cofactor>
</comment>
<comment type="catalytic activity">
    <reaction evidence="1 18 19">
        <text>(6R)-NADHX = (6S)-NADHX</text>
        <dbReference type="Rhea" id="RHEA:32215"/>
        <dbReference type="ChEBI" id="CHEBI:64074"/>
        <dbReference type="ChEBI" id="CHEBI:64075"/>
        <dbReference type="EC" id="5.1.99.6"/>
    </reaction>
</comment>
<comment type="function">
    <text evidence="14 19">Bifunctional enzyme that catalyzes the epimerization of the S- and R-forms of NAD(P)HX and the dehydration of the S-form of NAD(P)HX at the expense of ADP, which is converted to AMP. This allows the repair of both epimers of NAD(P)HX, a damaged form of NAD(P)H that is a result of enzymatic or heat-dependent hydration.</text>
</comment>
<dbReference type="EC" id="5.1.99.6" evidence="19"/>
<keyword evidence="11 18" id="KW-0413">Isomerase</keyword>
<evidence type="ECO:0000256" key="12">
    <source>
        <dbReference type="ARBA" id="ARBA00023239"/>
    </source>
</evidence>
<keyword evidence="8 17" id="KW-0521">NADP</keyword>
<comment type="similarity">
    <text evidence="18">Belongs to the NnrE/AIBP family.</text>
</comment>
<dbReference type="CDD" id="cd01171">
    <property type="entry name" value="YXKO-related"/>
    <property type="match status" value="1"/>
</dbReference>
<evidence type="ECO:0000313" key="22">
    <source>
        <dbReference type="EMBL" id="MFC4690787.1"/>
    </source>
</evidence>
<feature type="binding site" evidence="17">
    <location>
        <position position="293"/>
    </location>
    <ligand>
        <name>(6S)-NADPHX</name>
        <dbReference type="ChEBI" id="CHEBI:64076"/>
    </ligand>
</feature>
<dbReference type="NCBIfam" id="TIGR00197">
    <property type="entry name" value="yjeF_nterm"/>
    <property type="match status" value="1"/>
</dbReference>
<dbReference type="InterPro" id="IPR017953">
    <property type="entry name" value="Carbohydrate_kinase_pred_CS"/>
</dbReference>
<dbReference type="InterPro" id="IPR036652">
    <property type="entry name" value="YjeF_N_dom_sf"/>
</dbReference>
<evidence type="ECO:0000256" key="10">
    <source>
        <dbReference type="ARBA" id="ARBA00023027"/>
    </source>
</evidence>
<accession>A0ABV9LBR5</accession>
<feature type="binding site" evidence="18">
    <location>
        <position position="157"/>
    </location>
    <ligand>
        <name>K(+)</name>
        <dbReference type="ChEBI" id="CHEBI:29103"/>
    </ligand>
</feature>
<evidence type="ECO:0000256" key="8">
    <source>
        <dbReference type="ARBA" id="ARBA00022857"/>
    </source>
</evidence>
<evidence type="ECO:0000256" key="17">
    <source>
        <dbReference type="HAMAP-Rule" id="MF_01965"/>
    </source>
</evidence>
<name>A0ABV9LBR5_9FLAO</name>
<evidence type="ECO:0000259" key="20">
    <source>
        <dbReference type="PROSITE" id="PS51383"/>
    </source>
</evidence>
<keyword evidence="7 17" id="KW-0067">ATP-binding</keyword>
<dbReference type="EC" id="4.2.1.136" evidence="19"/>
<evidence type="ECO:0000256" key="14">
    <source>
        <dbReference type="ARBA" id="ARBA00025153"/>
    </source>
</evidence>
<comment type="caution">
    <text evidence="22">The sequence shown here is derived from an EMBL/GenBank/DDBJ whole genome shotgun (WGS) entry which is preliminary data.</text>
</comment>
<feature type="binding site" evidence="17">
    <location>
        <begin position="443"/>
        <end position="447"/>
    </location>
    <ligand>
        <name>AMP</name>
        <dbReference type="ChEBI" id="CHEBI:456215"/>
    </ligand>
</feature>
<gene>
    <name evidence="18" type="primary">nnrE</name>
    <name evidence="17" type="synonym">nnrD</name>
    <name evidence="22" type="ORF">ACFO5T_10145</name>
</gene>
<feature type="binding site" evidence="17">
    <location>
        <position position="472"/>
    </location>
    <ligand>
        <name>(6S)-NADPHX</name>
        <dbReference type="ChEBI" id="CHEBI:64076"/>
    </ligand>
</feature>
<comment type="subunit">
    <text evidence="17">Homotetramer.</text>
</comment>
<feature type="binding site" evidence="18">
    <location>
        <position position="193"/>
    </location>
    <ligand>
        <name>K(+)</name>
        <dbReference type="ChEBI" id="CHEBI:29103"/>
    </ligand>
</feature>
<comment type="catalytic activity">
    <reaction evidence="15 17 19">
        <text>(6S)-NADHX + ADP = AMP + phosphate + NADH + H(+)</text>
        <dbReference type="Rhea" id="RHEA:32223"/>
        <dbReference type="ChEBI" id="CHEBI:15378"/>
        <dbReference type="ChEBI" id="CHEBI:43474"/>
        <dbReference type="ChEBI" id="CHEBI:57945"/>
        <dbReference type="ChEBI" id="CHEBI:64074"/>
        <dbReference type="ChEBI" id="CHEBI:456215"/>
        <dbReference type="ChEBI" id="CHEBI:456216"/>
        <dbReference type="EC" id="4.2.1.136"/>
    </reaction>
</comment>
<keyword evidence="13" id="KW-0511">Multifunctional enzyme</keyword>
<dbReference type="Gene3D" id="3.40.1190.20">
    <property type="match status" value="1"/>
</dbReference>
<comment type="similarity">
    <text evidence="17">Belongs to the NnrD/CARKD family.</text>
</comment>
<dbReference type="HAMAP" id="MF_01965">
    <property type="entry name" value="NADHX_dehydratase"/>
    <property type="match status" value="1"/>
</dbReference>
<sequence length="546" mass="60225">MIEHRSYHYFDNTLTYTNDCEQRSSLTPILMKIFSSKQLYEADKVTIEKEGIPSYNLMERAGGYVYEWMHKRLQGQPVPIKVFCGIGNNGGDALVIARLLLKNGYNVDTYIVDCNDKRSTDFLKAYEALKNEVKKWPEIIKGVENFPEISPQDIVVDGIFGIGLNRCPEDWVKALFVKINESKAYTLSIDIPSGMYTDRGLEKDDIVVHSTFVLSFMSPKLAFFLPETGKYINMWDTIDIGLDPEYLATTPTDVQLISKPEIQQMYKGRSQYTHKGMFGHSLIIGGSFGKMGAVQLASKAALRAGSGLVTAYVPQIGVPILQTALPEVMVETDNFNGKVFEEIDFQTEANAIAIGPGMGTDEKTVAAMESFLKSQKAPLVIDADAINIIAKRPALMKQVPALSILTPHPGELERLVGKWDDNFDKLEKTAKFAKNHNVIIVIKGAHTITVYDMQLYINTTGNPGLSTAGTGDVLTGVITGHLAQGYHPMEAAMMGVYFHGLAADVAVNQYGIEGLIAGDVTEFLGRAVMSLFEKPEQEGIQAPPQQ</sequence>
<evidence type="ECO:0000256" key="3">
    <source>
        <dbReference type="ARBA" id="ARBA00006001"/>
    </source>
</evidence>
<protein>
    <recommendedName>
        <fullName evidence="19">Bifunctional NAD(P)H-hydrate repair enzyme</fullName>
    </recommendedName>
    <alternativeName>
        <fullName evidence="19">Nicotinamide nucleotide repair protein</fullName>
    </alternativeName>
    <domain>
        <recommendedName>
            <fullName evidence="19">ADP-dependent (S)-NAD(P)H-hydrate dehydratase</fullName>
            <ecNumber evidence="19">4.2.1.136</ecNumber>
        </recommendedName>
        <alternativeName>
            <fullName evidence="19">ADP-dependent NAD(P)HX dehydratase</fullName>
        </alternativeName>
    </domain>
    <domain>
        <recommendedName>
            <fullName evidence="19">NAD(P)H-hydrate epimerase</fullName>
            <ecNumber evidence="19">5.1.99.6</ecNumber>
        </recommendedName>
    </domain>
</protein>
<dbReference type="Proteomes" id="UP001595878">
    <property type="component" value="Unassembled WGS sequence"/>
</dbReference>
<evidence type="ECO:0000256" key="4">
    <source>
        <dbReference type="ARBA" id="ARBA00009524"/>
    </source>
</evidence>
<feature type="domain" description="YjeF N-terminal" evidence="21">
    <location>
        <begin position="39"/>
        <end position="248"/>
    </location>
</feature>
<dbReference type="PROSITE" id="PS51383">
    <property type="entry name" value="YJEF_C_3"/>
    <property type="match status" value="1"/>
</dbReference>
<dbReference type="SUPFAM" id="SSF64153">
    <property type="entry name" value="YjeF N-terminal domain-like"/>
    <property type="match status" value="1"/>
</dbReference>
<keyword evidence="10 17" id="KW-0520">NAD</keyword>
<evidence type="ECO:0000256" key="9">
    <source>
        <dbReference type="ARBA" id="ARBA00022958"/>
    </source>
</evidence>
<dbReference type="Pfam" id="PF03853">
    <property type="entry name" value="YjeF_N"/>
    <property type="match status" value="1"/>
</dbReference>
<keyword evidence="5 18" id="KW-0479">Metal-binding</keyword>
<evidence type="ECO:0000256" key="16">
    <source>
        <dbReference type="ARBA" id="ARBA00049209"/>
    </source>
</evidence>
<evidence type="ECO:0000256" key="19">
    <source>
        <dbReference type="PIRNR" id="PIRNR017184"/>
    </source>
</evidence>
<evidence type="ECO:0000259" key="21">
    <source>
        <dbReference type="PROSITE" id="PS51385"/>
    </source>
</evidence>
<comment type="function">
    <text evidence="18">Catalyzes the epimerization of the S- and R-forms of NAD(P)HX, a damaged form of NAD(P)H that is a result of enzymatic or heat-dependent hydration. This is a prerequisite for the S-specific NAD(P)H-hydrate dehydratase to allow the repair of both epimers of NAD(P)HX.</text>
</comment>
<feature type="binding site" evidence="18">
    <location>
        <position position="190"/>
    </location>
    <ligand>
        <name>(6S)-NADPHX</name>
        <dbReference type="ChEBI" id="CHEBI:64076"/>
    </ligand>
</feature>
<evidence type="ECO:0000313" key="23">
    <source>
        <dbReference type="Proteomes" id="UP001595878"/>
    </source>
</evidence>
<dbReference type="HAMAP" id="MF_01966">
    <property type="entry name" value="NADHX_epimerase"/>
    <property type="match status" value="1"/>
</dbReference>
<feature type="binding site" evidence="18">
    <location>
        <begin position="88"/>
        <end position="92"/>
    </location>
    <ligand>
        <name>(6S)-NADPHX</name>
        <dbReference type="ChEBI" id="CHEBI:64076"/>
    </ligand>
</feature>
<dbReference type="PROSITE" id="PS51385">
    <property type="entry name" value="YJEF_N"/>
    <property type="match status" value="1"/>
</dbReference>
<keyword evidence="6 17" id="KW-0547">Nucleotide-binding</keyword>
<feature type="binding site" evidence="17">
    <location>
        <position position="408"/>
    </location>
    <ligand>
        <name>(6S)-NADPHX</name>
        <dbReference type="ChEBI" id="CHEBI:64076"/>
    </ligand>
</feature>
<dbReference type="PANTHER" id="PTHR12592:SF0">
    <property type="entry name" value="ATP-DEPENDENT (S)-NAD(P)H-HYDRATE DEHYDRATASE"/>
    <property type="match status" value="1"/>
</dbReference>
<organism evidence="22 23">
    <name type="scientific">Dokdonia genika</name>
    <dbReference type="NCBI Taxonomy" id="308113"/>
    <lineage>
        <taxon>Bacteria</taxon>
        <taxon>Pseudomonadati</taxon>
        <taxon>Bacteroidota</taxon>
        <taxon>Flavobacteriia</taxon>
        <taxon>Flavobacteriales</taxon>
        <taxon>Flavobacteriaceae</taxon>
        <taxon>Dokdonia</taxon>
    </lineage>
</organism>
<keyword evidence="9 18" id="KW-0630">Potassium</keyword>
<comment type="function">
    <text evidence="17">Catalyzes the dehydration of the S-form of NAD(P)HX at the expense of ADP, which is converted to AMP. Together with NAD(P)HX epimerase, which catalyzes the epimerization of the S- and R-forms, the enzyme allows the repair of both epimers of NAD(P)HX, a damaged form of NAD(P)H that is a result of enzymatic or heat-dependent hydration.</text>
</comment>
<evidence type="ECO:0000256" key="11">
    <source>
        <dbReference type="ARBA" id="ARBA00023235"/>
    </source>
</evidence>
<feature type="domain" description="YjeF C-terminal" evidence="20">
    <location>
        <begin position="258"/>
        <end position="531"/>
    </location>
</feature>
<comment type="similarity">
    <text evidence="4 19">In the C-terminal section; belongs to the NnrD/CARKD family.</text>
</comment>
<comment type="cofactor">
    <cofactor evidence="18 19">
        <name>K(+)</name>
        <dbReference type="ChEBI" id="CHEBI:29103"/>
    </cofactor>
    <text evidence="18 19">Binds 1 potassium ion per subunit.</text>
</comment>
<dbReference type="PANTHER" id="PTHR12592">
    <property type="entry name" value="ATP-DEPENDENT (S)-NAD(P)H-HYDRATE DEHYDRATASE FAMILY MEMBER"/>
    <property type="match status" value="1"/>
</dbReference>
<evidence type="ECO:0000256" key="18">
    <source>
        <dbReference type="HAMAP-Rule" id="MF_01966"/>
    </source>
</evidence>
<evidence type="ECO:0000256" key="13">
    <source>
        <dbReference type="ARBA" id="ARBA00023268"/>
    </source>
</evidence>
<evidence type="ECO:0000256" key="5">
    <source>
        <dbReference type="ARBA" id="ARBA00022723"/>
    </source>
</evidence>
<comment type="catalytic activity">
    <reaction evidence="2 18 19">
        <text>(6R)-NADPHX = (6S)-NADPHX</text>
        <dbReference type="Rhea" id="RHEA:32227"/>
        <dbReference type="ChEBI" id="CHEBI:64076"/>
        <dbReference type="ChEBI" id="CHEBI:64077"/>
        <dbReference type="EC" id="5.1.99.6"/>
    </reaction>
</comment>
<evidence type="ECO:0000256" key="2">
    <source>
        <dbReference type="ARBA" id="ARBA00000909"/>
    </source>
</evidence>
<dbReference type="PROSITE" id="PS01050">
    <property type="entry name" value="YJEF_C_2"/>
    <property type="match status" value="1"/>
</dbReference>
<evidence type="ECO:0000256" key="15">
    <source>
        <dbReference type="ARBA" id="ARBA00048238"/>
    </source>
</evidence>
<dbReference type="InterPro" id="IPR030677">
    <property type="entry name" value="Nnr"/>
</dbReference>
<feature type="binding site" evidence="17">
    <location>
        <position position="471"/>
    </location>
    <ligand>
        <name>AMP</name>
        <dbReference type="ChEBI" id="CHEBI:456215"/>
    </ligand>
</feature>
<feature type="binding site" evidence="17">
    <location>
        <position position="357"/>
    </location>
    <ligand>
        <name>(6S)-NADPHX</name>
        <dbReference type="ChEBI" id="CHEBI:64076"/>
    </ligand>
</feature>
<evidence type="ECO:0000256" key="1">
    <source>
        <dbReference type="ARBA" id="ARBA00000013"/>
    </source>
</evidence>
<dbReference type="SUPFAM" id="SSF53613">
    <property type="entry name" value="Ribokinase-like"/>
    <property type="match status" value="1"/>
</dbReference>
<dbReference type="Pfam" id="PF01256">
    <property type="entry name" value="Carb_kinase"/>
    <property type="match status" value="1"/>
</dbReference>
<comment type="catalytic activity">
    <reaction evidence="16 17 19">
        <text>(6S)-NADPHX + ADP = AMP + phosphate + NADPH + H(+)</text>
        <dbReference type="Rhea" id="RHEA:32235"/>
        <dbReference type="ChEBI" id="CHEBI:15378"/>
        <dbReference type="ChEBI" id="CHEBI:43474"/>
        <dbReference type="ChEBI" id="CHEBI:57783"/>
        <dbReference type="ChEBI" id="CHEBI:64076"/>
        <dbReference type="ChEBI" id="CHEBI:456215"/>
        <dbReference type="ChEBI" id="CHEBI:456216"/>
        <dbReference type="EC" id="4.2.1.136"/>
    </reaction>
</comment>
<keyword evidence="23" id="KW-1185">Reference proteome</keyword>